<dbReference type="Proteomes" id="UP000267096">
    <property type="component" value="Unassembled WGS sequence"/>
</dbReference>
<protein>
    <recommendedName>
        <fullName evidence="1">Spindle assembly abnormal protein 6 N-terminal domain-containing protein</fullName>
    </recommendedName>
</protein>
<dbReference type="EMBL" id="UYRR01025685">
    <property type="protein sequence ID" value="VDK35345.1"/>
    <property type="molecule type" value="Genomic_DNA"/>
</dbReference>
<evidence type="ECO:0000259" key="1">
    <source>
        <dbReference type="Pfam" id="PF16531"/>
    </source>
</evidence>
<proteinExistence type="predicted"/>
<reference evidence="2 3" key="1">
    <citation type="submission" date="2018-11" db="EMBL/GenBank/DDBJ databases">
        <authorList>
            <consortium name="Pathogen Informatics"/>
        </authorList>
    </citation>
    <scope>NUCLEOTIDE SEQUENCE [LARGE SCALE GENOMIC DNA]</scope>
</reference>
<accession>A0A3P6Q5W0</accession>
<name>A0A3P6Q5W0_ANISI</name>
<keyword evidence="3" id="KW-1185">Reference proteome</keyword>
<gene>
    <name evidence="2" type="ORF">ASIM_LOCUS8934</name>
</gene>
<feature type="domain" description="Spindle assembly abnormal protein 6 N-terminal" evidence="1">
    <location>
        <begin position="2"/>
        <end position="49"/>
    </location>
</feature>
<dbReference type="Pfam" id="PF16531">
    <property type="entry name" value="SAS-6_N"/>
    <property type="match status" value="1"/>
</dbReference>
<organism evidence="2 3">
    <name type="scientific">Anisakis simplex</name>
    <name type="common">Herring worm</name>
    <dbReference type="NCBI Taxonomy" id="6269"/>
    <lineage>
        <taxon>Eukaryota</taxon>
        <taxon>Metazoa</taxon>
        <taxon>Ecdysozoa</taxon>
        <taxon>Nematoda</taxon>
        <taxon>Chromadorea</taxon>
        <taxon>Rhabditida</taxon>
        <taxon>Spirurina</taxon>
        <taxon>Ascaridomorpha</taxon>
        <taxon>Ascaridoidea</taxon>
        <taxon>Anisakidae</taxon>
        <taxon>Anisakis</taxon>
        <taxon>Anisakis simplex complex</taxon>
    </lineage>
</organism>
<dbReference type="InterPro" id="IPR038558">
    <property type="entry name" value="SAS-6_N_sf"/>
</dbReference>
<dbReference type="InterPro" id="IPR032396">
    <property type="entry name" value="SAS-6_N"/>
</dbReference>
<dbReference type="Gene3D" id="2.170.210.20">
    <property type="entry name" value="Spindle assembly abnormal protein 6, N-terminal domain"/>
    <property type="match status" value="1"/>
</dbReference>
<sequence length="77" mass="8855">MRRANFDSIRQEQDLVCDFDTFPKMIADFVNDLQRCSSSAYVKGTIADDKSTFRSFPNLVNMSSDFSIIMKAFLKTK</sequence>
<evidence type="ECO:0000313" key="2">
    <source>
        <dbReference type="EMBL" id="VDK35345.1"/>
    </source>
</evidence>
<dbReference type="AlphaFoldDB" id="A0A3P6Q5W0"/>
<evidence type="ECO:0000313" key="3">
    <source>
        <dbReference type="Proteomes" id="UP000267096"/>
    </source>
</evidence>